<accession>A0A5B7DR93</accession>
<reference evidence="2 3" key="1">
    <citation type="submission" date="2019-05" db="EMBL/GenBank/DDBJ databases">
        <title>Another draft genome of Portunus trituberculatus and its Hox gene families provides insights of decapod evolution.</title>
        <authorList>
            <person name="Jeong J.-H."/>
            <person name="Song I."/>
            <person name="Kim S."/>
            <person name="Choi T."/>
            <person name="Kim D."/>
            <person name="Ryu S."/>
            <person name="Kim W."/>
        </authorList>
    </citation>
    <scope>NUCLEOTIDE SEQUENCE [LARGE SCALE GENOMIC DNA]</scope>
    <source>
        <tissue evidence="2">Muscle</tissue>
    </source>
</reference>
<sequence>MEIRVCNFTSVVCWSPSQSSPLRSELRAHRPIFEYDRDHITHNTHREKINRRVTTTTAATTTTNTTTPAGHQEHGRLTSQTIKASTKHLDTPSFTTSPRGNT</sequence>
<comment type="caution">
    <text evidence="2">The sequence shown here is derived from an EMBL/GenBank/DDBJ whole genome shotgun (WGS) entry which is preliminary data.</text>
</comment>
<dbReference type="AlphaFoldDB" id="A0A5B7DR93"/>
<evidence type="ECO:0000256" key="1">
    <source>
        <dbReference type="SAM" id="MobiDB-lite"/>
    </source>
</evidence>
<evidence type="ECO:0000313" key="2">
    <source>
        <dbReference type="EMBL" id="MPC23446.1"/>
    </source>
</evidence>
<feature type="region of interest" description="Disordered" evidence="1">
    <location>
        <begin position="56"/>
        <end position="102"/>
    </location>
</feature>
<dbReference type="Proteomes" id="UP000324222">
    <property type="component" value="Unassembled WGS sequence"/>
</dbReference>
<dbReference type="EMBL" id="VSRR010001207">
    <property type="protein sequence ID" value="MPC23446.1"/>
    <property type="molecule type" value="Genomic_DNA"/>
</dbReference>
<name>A0A5B7DR93_PORTR</name>
<feature type="compositionally biased region" description="Low complexity" evidence="1">
    <location>
        <begin position="56"/>
        <end position="67"/>
    </location>
</feature>
<evidence type="ECO:0000313" key="3">
    <source>
        <dbReference type="Proteomes" id="UP000324222"/>
    </source>
</evidence>
<feature type="compositionally biased region" description="Polar residues" evidence="1">
    <location>
        <begin position="92"/>
        <end position="102"/>
    </location>
</feature>
<keyword evidence="3" id="KW-1185">Reference proteome</keyword>
<organism evidence="2 3">
    <name type="scientific">Portunus trituberculatus</name>
    <name type="common">Swimming crab</name>
    <name type="synonym">Neptunus trituberculatus</name>
    <dbReference type="NCBI Taxonomy" id="210409"/>
    <lineage>
        <taxon>Eukaryota</taxon>
        <taxon>Metazoa</taxon>
        <taxon>Ecdysozoa</taxon>
        <taxon>Arthropoda</taxon>
        <taxon>Crustacea</taxon>
        <taxon>Multicrustacea</taxon>
        <taxon>Malacostraca</taxon>
        <taxon>Eumalacostraca</taxon>
        <taxon>Eucarida</taxon>
        <taxon>Decapoda</taxon>
        <taxon>Pleocyemata</taxon>
        <taxon>Brachyura</taxon>
        <taxon>Eubrachyura</taxon>
        <taxon>Portunoidea</taxon>
        <taxon>Portunidae</taxon>
        <taxon>Portuninae</taxon>
        <taxon>Portunus</taxon>
    </lineage>
</organism>
<gene>
    <name evidence="2" type="ORF">E2C01_016495</name>
</gene>
<proteinExistence type="predicted"/>
<protein>
    <submittedName>
        <fullName evidence="2">Uncharacterized protein</fullName>
    </submittedName>
</protein>